<comment type="caution">
    <text evidence="1">The sequence shown here is derived from an EMBL/GenBank/DDBJ whole genome shotgun (WGS) entry which is preliminary data.</text>
</comment>
<evidence type="ECO:0000313" key="2">
    <source>
        <dbReference type="Proteomes" id="UP000031278"/>
    </source>
</evidence>
<accession>A0A0B9GFT5</accession>
<protein>
    <submittedName>
        <fullName evidence="1">DNA polymerase</fullName>
    </submittedName>
</protein>
<dbReference type="EMBL" id="JWLZ01000230">
    <property type="protein sequence ID" value="KHT57696.1"/>
    <property type="molecule type" value="Genomic_DNA"/>
</dbReference>
<reference evidence="1 2" key="1">
    <citation type="submission" date="2014-12" db="EMBL/GenBank/DDBJ databases">
        <title>Genome sequencing of Photobacterium gaetbulicola AD005a.</title>
        <authorList>
            <person name="Adrian T.G.S."/>
            <person name="Chan K.G."/>
        </authorList>
    </citation>
    <scope>NUCLEOTIDE SEQUENCE [LARGE SCALE GENOMIC DNA]</scope>
    <source>
        <strain evidence="1 2">AD005a</strain>
    </source>
</reference>
<evidence type="ECO:0000313" key="1">
    <source>
        <dbReference type="EMBL" id="KHT57696.1"/>
    </source>
</evidence>
<sequence length="74" mass="8576">IASWLRQEGVSERNAWKLAMSEKGWWHLALSPQLNQAMPTKRFKEMGMYSLRDGYESLKIYSEPPYATHACTVV</sequence>
<feature type="non-terminal residue" evidence="1">
    <location>
        <position position="1"/>
    </location>
</feature>
<gene>
    <name evidence="1" type="ORF">RJ45_26225</name>
</gene>
<dbReference type="AlphaFoldDB" id="A0A0B9GFT5"/>
<name>A0A0B9GFT5_9GAMM</name>
<dbReference type="Proteomes" id="UP000031278">
    <property type="component" value="Unassembled WGS sequence"/>
</dbReference>
<proteinExistence type="predicted"/>
<organism evidence="1 2">
    <name type="scientific">Photobacterium gaetbulicola</name>
    <dbReference type="NCBI Taxonomy" id="1295392"/>
    <lineage>
        <taxon>Bacteria</taxon>
        <taxon>Pseudomonadati</taxon>
        <taxon>Pseudomonadota</taxon>
        <taxon>Gammaproteobacteria</taxon>
        <taxon>Vibrionales</taxon>
        <taxon>Vibrionaceae</taxon>
        <taxon>Photobacterium</taxon>
    </lineage>
</organism>